<dbReference type="GO" id="GO:0004222">
    <property type="term" value="F:metalloendopeptidase activity"/>
    <property type="evidence" value="ECO:0007669"/>
    <property type="project" value="TreeGrafter"/>
</dbReference>
<dbReference type="Proteomes" id="UP000199306">
    <property type="component" value="Unassembled WGS sequence"/>
</dbReference>
<dbReference type="RefSeq" id="WP_092016769.1">
    <property type="nucleotide sequence ID" value="NZ_FOXH01000005.1"/>
</dbReference>
<dbReference type="EMBL" id="FOXH01000005">
    <property type="protein sequence ID" value="SFP74645.1"/>
    <property type="molecule type" value="Genomic_DNA"/>
</dbReference>
<dbReference type="OrthoDB" id="9801052at2"/>
<dbReference type="InterPro" id="IPR011055">
    <property type="entry name" value="Dup_hybrid_motif"/>
</dbReference>
<keyword evidence="3" id="KW-1185">Reference proteome</keyword>
<name>A0A1I5SV45_9BACT</name>
<organism evidence="2 3">
    <name type="scientific">Pseudarcicella hirudinis</name>
    <dbReference type="NCBI Taxonomy" id="1079859"/>
    <lineage>
        <taxon>Bacteria</taxon>
        <taxon>Pseudomonadati</taxon>
        <taxon>Bacteroidota</taxon>
        <taxon>Cytophagia</taxon>
        <taxon>Cytophagales</taxon>
        <taxon>Flectobacillaceae</taxon>
        <taxon>Pseudarcicella</taxon>
    </lineage>
</organism>
<dbReference type="PANTHER" id="PTHR21666:SF270">
    <property type="entry name" value="MUREIN HYDROLASE ACTIVATOR ENVC"/>
    <property type="match status" value="1"/>
</dbReference>
<sequence>MELNTLLKKYQHEFAAVVPFNWQSDKVLKLDLTAGNPDLHTIDLNDTKVFEAYLFGKIKQANAVCGFGGYMENRYIYQKRDHFQHSDESRSIHLGVDIWAKAGTPVFTPLAGKIHSFQNNDNFGDYGPTIIVEHELENTIFFTLYGHLDLASLNGLFEGKFIEKGQRIASFGDYPVNGNWPPHLHFQVISEMQGKKGDFWGVCKPSEKDKFSIICPDANIVLKLDEKFYE</sequence>
<gene>
    <name evidence="2" type="ORF">SAMN04515674_105228</name>
</gene>
<proteinExistence type="predicted"/>
<reference evidence="2 3" key="1">
    <citation type="submission" date="2016-10" db="EMBL/GenBank/DDBJ databases">
        <authorList>
            <person name="de Groot N.N."/>
        </authorList>
    </citation>
    <scope>NUCLEOTIDE SEQUENCE [LARGE SCALE GENOMIC DNA]</scope>
    <source>
        <strain evidence="3">E92,LMG 26720,CCM 7988</strain>
    </source>
</reference>
<evidence type="ECO:0000313" key="3">
    <source>
        <dbReference type="Proteomes" id="UP000199306"/>
    </source>
</evidence>
<dbReference type="PANTHER" id="PTHR21666">
    <property type="entry name" value="PEPTIDASE-RELATED"/>
    <property type="match status" value="1"/>
</dbReference>
<accession>A0A1I5SV45</accession>
<dbReference type="InterPro" id="IPR050570">
    <property type="entry name" value="Cell_wall_metabolism_enzyme"/>
</dbReference>
<dbReference type="CDD" id="cd12797">
    <property type="entry name" value="M23_peptidase"/>
    <property type="match status" value="1"/>
</dbReference>
<dbReference type="Pfam" id="PF01551">
    <property type="entry name" value="Peptidase_M23"/>
    <property type="match status" value="1"/>
</dbReference>
<dbReference type="Gene3D" id="2.70.70.10">
    <property type="entry name" value="Glucose Permease (Domain IIA)"/>
    <property type="match status" value="1"/>
</dbReference>
<protein>
    <submittedName>
        <fullName evidence="2">Peptidase family M23</fullName>
    </submittedName>
</protein>
<dbReference type="AlphaFoldDB" id="A0A1I5SV45"/>
<evidence type="ECO:0000259" key="1">
    <source>
        <dbReference type="Pfam" id="PF01551"/>
    </source>
</evidence>
<feature type="domain" description="M23ase beta-sheet core" evidence="1">
    <location>
        <begin position="92"/>
        <end position="190"/>
    </location>
</feature>
<evidence type="ECO:0000313" key="2">
    <source>
        <dbReference type="EMBL" id="SFP74645.1"/>
    </source>
</evidence>
<dbReference type="InterPro" id="IPR016047">
    <property type="entry name" value="M23ase_b-sheet_dom"/>
</dbReference>
<dbReference type="STRING" id="1079859.SAMN04515674_105228"/>
<dbReference type="SUPFAM" id="SSF51261">
    <property type="entry name" value="Duplicated hybrid motif"/>
    <property type="match status" value="1"/>
</dbReference>